<keyword evidence="2" id="KW-1185">Reference proteome</keyword>
<dbReference type="Pfam" id="PF13424">
    <property type="entry name" value="TPR_12"/>
    <property type="match status" value="3"/>
</dbReference>
<reference evidence="1" key="1">
    <citation type="journal article" date="2021" name="Nat. Commun.">
        <title>Genetic determinants of endophytism in the Arabidopsis root mycobiome.</title>
        <authorList>
            <person name="Mesny F."/>
            <person name="Miyauchi S."/>
            <person name="Thiergart T."/>
            <person name="Pickel B."/>
            <person name="Atanasova L."/>
            <person name="Karlsson M."/>
            <person name="Huettel B."/>
            <person name="Barry K.W."/>
            <person name="Haridas S."/>
            <person name="Chen C."/>
            <person name="Bauer D."/>
            <person name="Andreopoulos W."/>
            <person name="Pangilinan J."/>
            <person name="LaButti K."/>
            <person name="Riley R."/>
            <person name="Lipzen A."/>
            <person name="Clum A."/>
            <person name="Drula E."/>
            <person name="Henrissat B."/>
            <person name="Kohler A."/>
            <person name="Grigoriev I.V."/>
            <person name="Martin F.M."/>
            <person name="Hacquard S."/>
        </authorList>
    </citation>
    <scope>NUCLEOTIDE SEQUENCE</scope>
    <source>
        <strain evidence="1">MPI-SDFR-AT-0117</strain>
    </source>
</reference>
<dbReference type="SUPFAM" id="SSF52540">
    <property type="entry name" value="P-loop containing nucleoside triphosphate hydrolases"/>
    <property type="match status" value="1"/>
</dbReference>
<comment type="caution">
    <text evidence="1">The sequence shown here is derived from an EMBL/GenBank/DDBJ whole genome shotgun (WGS) entry which is preliminary data.</text>
</comment>
<dbReference type="OrthoDB" id="1658288at2759"/>
<dbReference type="InterPro" id="IPR053137">
    <property type="entry name" value="NLR-like"/>
</dbReference>
<protein>
    <submittedName>
        <fullName evidence="1">Uncharacterized protein</fullName>
    </submittedName>
</protein>
<dbReference type="AlphaFoldDB" id="A0A9P8V3H8"/>
<dbReference type="Gene3D" id="1.25.40.10">
    <property type="entry name" value="Tetratricopeptide repeat domain"/>
    <property type="match status" value="2"/>
</dbReference>
<name>A0A9P8V3H8_9PEZI</name>
<dbReference type="Gene3D" id="3.40.50.300">
    <property type="entry name" value="P-loop containing nucleotide triphosphate hydrolases"/>
    <property type="match status" value="1"/>
</dbReference>
<dbReference type="GO" id="GO:0043531">
    <property type="term" value="F:ADP binding"/>
    <property type="evidence" value="ECO:0007669"/>
    <property type="project" value="InterPro"/>
</dbReference>
<dbReference type="PANTHER" id="PTHR46082:SF6">
    <property type="entry name" value="AAA+ ATPASE DOMAIN-CONTAINING PROTEIN-RELATED"/>
    <property type="match status" value="1"/>
</dbReference>
<gene>
    <name evidence="1" type="ORF">F5X68DRAFT_173967</name>
</gene>
<dbReference type="SUPFAM" id="SSF48452">
    <property type="entry name" value="TPR-like"/>
    <property type="match status" value="2"/>
</dbReference>
<dbReference type="PANTHER" id="PTHR46082">
    <property type="entry name" value="ATP/GTP-BINDING PROTEIN-RELATED"/>
    <property type="match status" value="1"/>
</dbReference>
<accession>A0A9P8V3H8</accession>
<dbReference type="InterPro" id="IPR027417">
    <property type="entry name" value="P-loop_NTPase"/>
</dbReference>
<sequence length="1097" mass="123953">MAEVFGAVAAAVGLAQLCKQIATHVSEIKRDGAAIGSQLEDLATEIDNIQRVCESVRTVRDKSLGSATPTSPGAGNAKEETTELWQHVKSNISSCDKVMRALQVLLTEICGEDPDDDSSSLKQKLHRMKMVDRKRSRKGDLQRAREQLVWHQNTLTLLLTLISMQALAKLSSNLDEWGSRLSSKIQDLEENGTTAGEFGHNSTALNALHKLQSSINLASKFMSSEETTEFFNTPQTVSSYYVGREDLLEELRDTFIQSPGPSHRQYQRRFVIRGMGGSGKTQFCSKFAEENRARFWGVFCVDGSSETNLEQGMSMLGRQAGLDKNTATTASASAAMHWLSTVEKRWLLIIDNADDAEIELEKYFPKGNLGHILITTRVPGFARYGNIEPSHYDFGIQSLSPKEASSLLLRASLKGSPERSDWDIARVITESLGFLSLAIIQAGAAIRNQLCTLLDFQDFYDMCWKGIRNHENPHNDQKKEHEVCAITTWEMLYLKMETKNSESIRDAIQLLKVFAYLHREHIPRELLERAIVNPPLEAEQAANDKQQADSESRGQATTWLEWLSSQQMRVLISLFRNRGPVALPEFMRTGGKPRKVEAARLRLRYALNELLQRSLIDYNENSDSYTMHTIVHKWARRRPQMTLGEQCLWADTASMVLSASILLPPLGLKTEDEMYHLSLLPHVEHVQARRKAIRQEMESRREEKWVWRLFPGLGVYEDQLRMFGKFGLIYARAGRFDEAESLISVVNDTLRRVLGEHHSRTRSVTLVLSDLYWHMGKPADAYKLQKEVLAACELHLGRRHPDTSRVMSKLGNTLWQQGLYSDALELQREAEEALRDRLGPNHQDTLLVTDQLGRTITKFYSMDDFKEASQLHRTAMERMERVHGHDHPRTLDAKENLVRVTLLMGHDHAEAAKLMSDVLEKRKLKLGKDNPFTLLAMVNMALANCALRKPEDGEKLIKEALPVATAMYGPKHIATLFGRSMLAVTLIDQSRYEEAETILAEVSSLQRDIAARSDVYHPDRLGTLISLARCYQLQGKMRESIEACDEALRGFSSIVKPDAVHPLAEQLREARDKMMLHVQAGTPEALHVAFPAIHFAA</sequence>
<evidence type="ECO:0000313" key="1">
    <source>
        <dbReference type="EMBL" id="KAH6677009.1"/>
    </source>
</evidence>
<dbReference type="Proteomes" id="UP000770015">
    <property type="component" value="Unassembled WGS sequence"/>
</dbReference>
<evidence type="ECO:0000313" key="2">
    <source>
        <dbReference type="Proteomes" id="UP000770015"/>
    </source>
</evidence>
<proteinExistence type="predicted"/>
<dbReference type="InterPro" id="IPR011990">
    <property type="entry name" value="TPR-like_helical_dom_sf"/>
</dbReference>
<dbReference type="EMBL" id="JAGSXJ010000023">
    <property type="protein sequence ID" value="KAH6677009.1"/>
    <property type="molecule type" value="Genomic_DNA"/>
</dbReference>
<organism evidence="1 2">
    <name type="scientific">Plectosphaerella plurivora</name>
    <dbReference type="NCBI Taxonomy" id="936078"/>
    <lineage>
        <taxon>Eukaryota</taxon>
        <taxon>Fungi</taxon>
        <taxon>Dikarya</taxon>
        <taxon>Ascomycota</taxon>
        <taxon>Pezizomycotina</taxon>
        <taxon>Sordariomycetes</taxon>
        <taxon>Hypocreomycetidae</taxon>
        <taxon>Glomerellales</taxon>
        <taxon>Plectosphaerellaceae</taxon>
        <taxon>Plectosphaerella</taxon>
    </lineage>
</organism>